<dbReference type="InterPro" id="IPR036047">
    <property type="entry name" value="F-box-like_dom_sf"/>
</dbReference>
<comment type="caution">
    <text evidence="2">The sequence shown here is derived from an EMBL/GenBank/DDBJ whole genome shotgun (WGS) entry which is preliminary data.</text>
</comment>
<feature type="non-terminal residue" evidence="2">
    <location>
        <position position="67"/>
    </location>
</feature>
<protein>
    <recommendedName>
        <fullName evidence="1">F-box domain-containing protein</fullName>
    </recommendedName>
</protein>
<proteinExistence type="predicted"/>
<dbReference type="SUPFAM" id="SSF81383">
    <property type="entry name" value="F-box domain"/>
    <property type="match status" value="1"/>
</dbReference>
<dbReference type="Proteomes" id="UP001194696">
    <property type="component" value="Unassembled WGS sequence"/>
</dbReference>
<dbReference type="CDD" id="cd09917">
    <property type="entry name" value="F-box_SF"/>
    <property type="match status" value="1"/>
</dbReference>
<accession>A0ABQ7K5K1</accession>
<keyword evidence="3" id="KW-1185">Reference proteome</keyword>
<dbReference type="Gene3D" id="1.20.1280.50">
    <property type="match status" value="1"/>
</dbReference>
<dbReference type="InterPro" id="IPR001810">
    <property type="entry name" value="F-box_dom"/>
</dbReference>
<name>A0ABQ7K5K1_9FUNG</name>
<evidence type="ECO:0000313" key="2">
    <source>
        <dbReference type="EMBL" id="KAG0292101.1"/>
    </source>
</evidence>
<sequence length="67" mass="7729">MEIPEILDKVASYLDGKSLVSASIVSRHWYAHISPLIWHTIDPHDWTRAAFRPKTLYAQAHLVRDFG</sequence>
<gene>
    <name evidence="2" type="ORF">BGZ96_004552</name>
</gene>
<dbReference type="Pfam" id="PF12937">
    <property type="entry name" value="F-box-like"/>
    <property type="match status" value="1"/>
</dbReference>
<organism evidence="2 3">
    <name type="scientific">Linnemannia gamsii</name>
    <dbReference type="NCBI Taxonomy" id="64522"/>
    <lineage>
        <taxon>Eukaryota</taxon>
        <taxon>Fungi</taxon>
        <taxon>Fungi incertae sedis</taxon>
        <taxon>Mucoromycota</taxon>
        <taxon>Mortierellomycotina</taxon>
        <taxon>Mortierellomycetes</taxon>
        <taxon>Mortierellales</taxon>
        <taxon>Mortierellaceae</taxon>
        <taxon>Linnemannia</taxon>
    </lineage>
</organism>
<evidence type="ECO:0000259" key="1">
    <source>
        <dbReference type="Pfam" id="PF12937"/>
    </source>
</evidence>
<evidence type="ECO:0000313" key="3">
    <source>
        <dbReference type="Proteomes" id="UP001194696"/>
    </source>
</evidence>
<feature type="domain" description="F-box" evidence="1">
    <location>
        <begin position="4"/>
        <end position="42"/>
    </location>
</feature>
<reference evidence="2 3" key="1">
    <citation type="journal article" date="2020" name="Fungal Divers.">
        <title>Resolving the Mortierellaceae phylogeny through synthesis of multi-gene phylogenetics and phylogenomics.</title>
        <authorList>
            <person name="Vandepol N."/>
            <person name="Liber J."/>
            <person name="Desiro A."/>
            <person name="Na H."/>
            <person name="Kennedy M."/>
            <person name="Barry K."/>
            <person name="Grigoriev I.V."/>
            <person name="Miller A.N."/>
            <person name="O'Donnell K."/>
            <person name="Stajich J.E."/>
            <person name="Bonito G."/>
        </authorList>
    </citation>
    <scope>NUCLEOTIDE SEQUENCE [LARGE SCALE GENOMIC DNA]</scope>
    <source>
        <strain evidence="2 3">AD045</strain>
    </source>
</reference>
<dbReference type="EMBL" id="JAAAIM010000211">
    <property type="protein sequence ID" value="KAG0292101.1"/>
    <property type="molecule type" value="Genomic_DNA"/>
</dbReference>